<evidence type="ECO:0000256" key="2">
    <source>
        <dbReference type="SAM" id="SignalP"/>
    </source>
</evidence>
<accession>A0A6U0QLF5</accession>
<sequence>MTSSSLFRSPRAIVVALLLSLSAFSEAQSGGEEGFGFQKNCRSFKCPDSDETPVPKSPMDYLVSKGCAGIGASGFAMMGLNSNSEVTRILSSCCDLYHSCLQICGAKKQFCTSNAEKCMVRKCNSVPNERIKKQCLGEYETKKLMFQFSECQDFELAQRKSCDCVKKDSVDEKRAEVVRSFYAKFNPDNVDKANALAAKATDKHKLVGLLYKLVEKYPKAINIKMDDSKQQKMEDLLKDIPQYNSRREPKPDYVDVDDQEEIIDDERIEL</sequence>
<feature type="chain" id="PRO_5035676943" description="VDE lipocalin domain-containing protein" evidence="2">
    <location>
        <begin position="28"/>
        <end position="270"/>
    </location>
</feature>
<evidence type="ECO:0000256" key="1">
    <source>
        <dbReference type="SAM" id="MobiDB-lite"/>
    </source>
</evidence>
<organism evidence="3">
    <name type="scientific">Eucampia antarctica</name>
    <dbReference type="NCBI Taxonomy" id="49252"/>
    <lineage>
        <taxon>Eukaryota</taxon>
        <taxon>Sar</taxon>
        <taxon>Stramenopiles</taxon>
        <taxon>Ochrophyta</taxon>
        <taxon>Bacillariophyta</taxon>
        <taxon>Mediophyceae</taxon>
        <taxon>Biddulphiophycidae</taxon>
        <taxon>Hemiaulales</taxon>
        <taxon>Hemiaulaceae</taxon>
        <taxon>Eucampia</taxon>
    </lineage>
</organism>
<dbReference type="AlphaFoldDB" id="A0A6U0QLF5"/>
<evidence type="ECO:0008006" key="5">
    <source>
        <dbReference type="Google" id="ProtNLM"/>
    </source>
</evidence>
<keyword evidence="2" id="KW-0732">Signal</keyword>
<reference evidence="3" key="1">
    <citation type="submission" date="2021-01" db="EMBL/GenBank/DDBJ databases">
        <authorList>
            <person name="Corre E."/>
            <person name="Pelletier E."/>
            <person name="Niang G."/>
            <person name="Scheremetjew M."/>
            <person name="Finn R."/>
            <person name="Kale V."/>
            <person name="Holt S."/>
            <person name="Cochrane G."/>
            <person name="Meng A."/>
            <person name="Brown T."/>
            <person name="Cohen L."/>
        </authorList>
    </citation>
    <scope>NUCLEOTIDE SEQUENCE</scope>
    <source>
        <strain evidence="3">CCMP1452</strain>
    </source>
</reference>
<dbReference type="EMBL" id="HBHI01007401">
    <property type="protein sequence ID" value="CAD9660463.1"/>
    <property type="molecule type" value="Transcribed_RNA"/>
</dbReference>
<evidence type="ECO:0000313" key="3">
    <source>
        <dbReference type="EMBL" id="CAD9660461.1"/>
    </source>
</evidence>
<evidence type="ECO:0000313" key="4">
    <source>
        <dbReference type="EMBL" id="CAD9660463.1"/>
    </source>
</evidence>
<feature type="signal peptide" evidence="2">
    <location>
        <begin position="1"/>
        <end position="27"/>
    </location>
</feature>
<feature type="region of interest" description="Disordered" evidence="1">
    <location>
        <begin position="239"/>
        <end position="258"/>
    </location>
</feature>
<protein>
    <recommendedName>
        <fullName evidence="5">VDE lipocalin domain-containing protein</fullName>
    </recommendedName>
</protein>
<name>A0A6U0QLF5_9STRA</name>
<gene>
    <name evidence="3" type="ORF">EANT1437_LOCUS3777</name>
    <name evidence="4" type="ORF">EANT1437_LOCUS3778</name>
</gene>
<dbReference type="EMBL" id="HBHI01007400">
    <property type="protein sequence ID" value="CAD9660461.1"/>
    <property type="molecule type" value="Transcribed_RNA"/>
</dbReference>
<proteinExistence type="predicted"/>